<evidence type="ECO:0000256" key="2">
    <source>
        <dbReference type="ARBA" id="ARBA00008520"/>
    </source>
</evidence>
<comment type="subcellular location">
    <subcellularLocation>
        <location evidence="1">Periplasm</location>
    </subcellularLocation>
</comment>
<dbReference type="SUPFAM" id="SSF53850">
    <property type="entry name" value="Periplasmic binding protein-like II"/>
    <property type="match status" value="1"/>
</dbReference>
<organism evidence="7 8">
    <name type="scientific">Lichenibacterium minor</name>
    <dbReference type="NCBI Taxonomy" id="2316528"/>
    <lineage>
        <taxon>Bacteria</taxon>
        <taxon>Pseudomonadati</taxon>
        <taxon>Pseudomonadota</taxon>
        <taxon>Alphaproteobacteria</taxon>
        <taxon>Hyphomicrobiales</taxon>
        <taxon>Lichenihabitantaceae</taxon>
        <taxon>Lichenibacterium</taxon>
    </lineage>
</organism>
<dbReference type="InterPro" id="IPR036388">
    <property type="entry name" value="WH-like_DNA-bd_sf"/>
</dbReference>
<keyword evidence="8" id="KW-1185">Reference proteome</keyword>
<dbReference type="Proteomes" id="UP000290759">
    <property type="component" value="Unassembled WGS sequence"/>
</dbReference>
<feature type="compositionally biased region" description="Low complexity" evidence="6">
    <location>
        <begin position="19"/>
        <end position="29"/>
    </location>
</feature>
<feature type="region of interest" description="Disordered" evidence="6">
    <location>
        <begin position="114"/>
        <end position="163"/>
    </location>
</feature>
<sequence length="724" mass="78377">MGQPHRRRHRDGGADPARDAGAAPSAGRGPHLRRGQITSGRAPRARGRAAARPATRAGMHHALMPFDPRQPAAGKAAAPSGLRAGGARRAYMAGHCGRHEGPRNLRRKLRVSRPGNGMKAKRPTPEATSATARRGAPVDPVLLSPEGPYETDRTERAGRPAGRDPFRFPDLVLAIQEMRQTTLGLSHGERELRMVVELVRSHDLGRVVTSTSLAASSGLTYGTAMRAIDDLIKRGFIVKRPKTETDRSFSLHPSLDLLARWQQFARVAEDLMRHQFASESAEQPPPRARSVKMDPSVVAPLPVLDLKLPLGRALRVLVHADPTFAAMNTLRRHFEMVLGVPITSRALSIDRLRAEIIANSRRSASNYDIVACDLPWFGEMAQANRFVPLDDLSATSPLDAADIYPDALASSRVHGRQLGVPIMTTAELLVYRTDLLGDAGIDPPRTTAALIAAARRLHAPARGLSGIAWNGGRGTPVGHTFIMTMSAFGRPILDLRRTPDGFDAERISGEEMRPAFLSAEARETAAYLQELKAFSAPEVLKMAWYDRAVAYAQGRAAMAYSHTLLAPLFEVDVRAPAYRRTGYLPHPAGPLGRPIVPMGGYALAIPANIAPDRVAPVWNALRTLTSASASKLYLVNGSLASPRISVSKDPDIRALSPVIGAVDAFNHQGIFRMWPRPPAPCIADVIAIAGDEIHNLLAGGKSVSQALIDAQNRADRVMRSQGFY</sequence>
<accession>A0A4V1RTY1</accession>
<protein>
    <submittedName>
        <fullName evidence="7">Extracellular solute-binding protein</fullName>
    </submittedName>
</protein>
<dbReference type="InterPro" id="IPR006059">
    <property type="entry name" value="SBP"/>
</dbReference>
<dbReference type="GO" id="GO:0042597">
    <property type="term" value="C:periplasmic space"/>
    <property type="evidence" value="ECO:0007669"/>
    <property type="project" value="UniProtKB-SubCell"/>
</dbReference>
<dbReference type="OrthoDB" id="9770625at2"/>
<feature type="region of interest" description="Disordered" evidence="6">
    <location>
        <begin position="1"/>
        <end position="57"/>
    </location>
</feature>
<evidence type="ECO:0000313" key="8">
    <source>
        <dbReference type="Proteomes" id="UP000290759"/>
    </source>
</evidence>
<dbReference type="Pfam" id="PF01547">
    <property type="entry name" value="SBP_bac_1"/>
    <property type="match status" value="1"/>
</dbReference>
<comment type="caution">
    <text evidence="7">The sequence shown here is derived from an EMBL/GenBank/DDBJ whole genome shotgun (WGS) entry which is preliminary data.</text>
</comment>
<keyword evidence="5" id="KW-0574">Periplasm</keyword>
<dbReference type="PANTHER" id="PTHR43649:SF34">
    <property type="entry name" value="ABC TRANSPORTER PERIPLASMIC-BINDING PROTEIN YCJN-RELATED"/>
    <property type="match status" value="1"/>
</dbReference>
<dbReference type="Gene3D" id="1.10.10.10">
    <property type="entry name" value="Winged helix-like DNA-binding domain superfamily/Winged helix DNA-binding domain"/>
    <property type="match status" value="1"/>
</dbReference>
<evidence type="ECO:0000256" key="1">
    <source>
        <dbReference type="ARBA" id="ARBA00004418"/>
    </source>
</evidence>
<evidence type="ECO:0000256" key="3">
    <source>
        <dbReference type="ARBA" id="ARBA00022448"/>
    </source>
</evidence>
<reference evidence="7 8" key="2">
    <citation type="submission" date="2019-02" db="EMBL/GenBank/DDBJ databases">
        <title>'Lichenibacterium ramalinii' gen. nov. sp. nov., 'Lichenibacterium minor' gen. nov. sp. nov.</title>
        <authorList>
            <person name="Pankratov T."/>
        </authorList>
    </citation>
    <scope>NUCLEOTIDE SEQUENCE [LARGE SCALE GENOMIC DNA]</scope>
    <source>
        <strain evidence="7 8">RmlP026</strain>
    </source>
</reference>
<dbReference type="PANTHER" id="PTHR43649">
    <property type="entry name" value="ARABINOSE-BINDING PROTEIN-RELATED"/>
    <property type="match status" value="1"/>
</dbReference>
<dbReference type="Gene3D" id="3.40.190.10">
    <property type="entry name" value="Periplasmic binding protein-like II"/>
    <property type="match status" value="2"/>
</dbReference>
<comment type="similarity">
    <text evidence="2">Belongs to the bacterial solute-binding protein 1 family.</text>
</comment>
<evidence type="ECO:0000256" key="5">
    <source>
        <dbReference type="ARBA" id="ARBA00022764"/>
    </source>
</evidence>
<evidence type="ECO:0000313" key="7">
    <source>
        <dbReference type="EMBL" id="RYC29234.1"/>
    </source>
</evidence>
<reference evidence="7 8" key="1">
    <citation type="submission" date="2018-12" db="EMBL/GenBank/DDBJ databases">
        <authorList>
            <person name="Grouzdev D.S."/>
            <person name="Krutkina M.S."/>
        </authorList>
    </citation>
    <scope>NUCLEOTIDE SEQUENCE [LARGE SCALE GENOMIC DNA]</scope>
    <source>
        <strain evidence="7 8">RmlP026</strain>
    </source>
</reference>
<feature type="compositionally biased region" description="Basic and acidic residues" evidence="6">
    <location>
        <begin position="150"/>
        <end position="163"/>
    </location>
</feature>
<dbReference type="InterPro" id="IPR050490">
    <property type="entry name" value="Bact_solute-bd_prot1"/>
</dbReference>
<dbReference type="InterPro" id="IPR036390">
    <property type="entry name" value="WH_DNA-bd_sf"/>
</dbReference>
<feature type="compositionally biased region" description="Basic residues" evidence="6">
    <location>
        <begin position="1"/>
        <end position="10"/>
    </location>
</feature>
<keyword evidence="3" id="KW-0813">Transport</keyword>
<dbReference type="SUPFAM" id="SSF46785">
    <property type="entry name" value="Winged helix' DNA-binding domain"/>
    <property type="match status" value="1"/>
</dbReference>
<name>A0A4V1RTY1_9HYPH</name>
<evidence type="ECO:0000256" key="6">
    <source>
        <dbReference type="SAM" id="MobiDB-lite"/>
    </source>
</evidence>
<dbReference type="AlphaFoldDB" id="A0A4V1RTY1"/>
<proteinExistence type="inferred from homology"/>
<dbReference type="EMBL" id="QYBB01000062">
    <property type="protein sequence ID" value="RYC29234.1"/>
    <property type="molecule type" value="Genomic_DNA"/>
</dbReference>
<gene>
    <name evidence="7" type="ORF">D3273_25055</name>
</gene>
<keyword evidence="4" id="KW-0732">Signal</keyword>
<evidence type="ECO:0000256" key="4">
    <source>
        <dbReference type="ARBA" id="ARBA00022729"/>
    </source>
</evidence>